<organism evidence="2 3">
    <name type="scientific">Polychaeton citri CBS 116435</name>
    <dbReference type="NCBI Taxonomy" id="1314669"/>
    <lineage>
        <taxon>Eukaryota</taxon>
        <taxon>Fungi</taxon>
        <taxon>Dikarya</taxon>
        <taxon>Ascomycota</taxon>
        <taxon>Pezizomycotina</taxon>
        <taxon>Dothideomycetes</taxon>
        <taxon>Dothideomycetidae</taxon>
        <taxon>Capnodiales</taxon>
        <taxon>Capnodiaceae</taxon>
        <taxon>Polychaeton</taxon>
    </lineage>
</organism>
<sequence length="341" mass="38638">MRPWEDDTTYNNAQQTEQLHRQHRLPQCRRKDATASRAWTRMVLNPNLGFLPACLSTYLSLKYGMHKCDVWTRKWVQVECSCHAASRNRIVWATDTGMIWLQRVGLHIDRNQVRTRLGNEAGIVELRHTAISVCAHTTVSIHISTTYSFPLPRRHRFPIGTLPVSGEVVSNPLTEQRNLTWRDIVHPSHKRLPLCYNVCYIRRDPPLGPALHCTALHCLASRCITSHHTLHLMHASPELLANQHPQTPPPRCRSNAAPAYLPRQMRGEPPHAPPFSERDDARSSFSSLGYRRQIGGGETGRTVSPFFSRAADKSCRDYPSMPYADSASRPSAPSLSHACRP</sequence>
<feature type="region of interest" description="Disordered" evidence="1">
    <location>
        <begin position="313"/>
        <end position="341"/>
    </location>
</feature>
<feature type="region of interest" description="Disordered" evidence="1">
    <location>
        <begin position="1"/>
        <end position="26"/>
    </location>
</feature>
<protein>
    <submittedName>
        <fullName evidence="2">Uncharacterized protein</fullName>
    </submittedName>
</protein>
<feature type="region of interest" description="Disordered" evidence="1">
    <location>
        <begin position="262"/>
        <end position="283"/>
    </location>
</feature>
<dbReference type="EMBL" id="MU003866">
    <property type="protein sequence ID" value="KAF2716634.1"/>
    <property type="molecule type" value="Genomic_DNA"/>
</dbReference>
<proteinExistence type="predicted"/>
<accession>A0A9P4PYY8</accession>
<evidence type="ECO:0000313" key="2">
    <source>
        <dbReference type="EMBL" id="KAF2716634.1"/>
    </source>
</evidence>
<evidence type="ECO:0000256" key="1">
    <source>
        <dbReference type="SAM" id="MobiDB-lite"/>
    </source>
</evidence>
<name>A0A9P4PYY8_9PEZI</name>
<dbReference type="Proteomes" id="UP000799441">
    <property type="component" value="Unassembled WGS sequence"/>
</dbReference>
<dbReference type="AlphaFoldDB" id="A0A9P4PYY8"/>
<comment type="caution">
    <text evidence="2">The sequence shown here is derived from an EMBL/GenBank/DDBJ whole genome shotgun (WGS) entry which is preliminary data.</text>
</comment>
<keyword evidence="3" id="KW-1185">Reference proteome</keyword>
<evidence type="ECO:0000313" key="3">
    <source>
        <dbReference type="Proteomes" id="UP000799441"/>
    </source>
</evidence>
<reference evidence="2" key="1">
    <citation type="journal article" date="2020" name="Stud. Mycol.">
        <title>101 Dothideomycetes genomes: a test case for predicting lifestyles and emergence of pathogens.</title>
        <authorList>
            <person name="Haridas S."/>
            <person name="Albert R."/>
            <person name="Binder M."/>
            <person name="Bloem J."/>
            <person name="Labutti K."/>
            <person name="Salamov A."/>
            <person name="Andreopoulos B."/>
            <person name="Baker S."/>
            <person name="Barry K."/>
            <person name="Bills G."/>
            <person name="Bluhm B."/>
            <person name="Cannon C."/>
            <person name="Castanera R."/>
            <person name="Culley D."/>
            <person name="Daum C."/>
            <person name="Ezra D."/>
            <person name="Gonzalez J."/>
            <person name="Henrissat B."/>
            <person name="Kuo A."/>
            <person name="Liang C."/>
            <person name="Lipzen A."/>
            <person name="Lutzoni F."/>
            <person name="Magnuson J."/>
            <person name="Mondo S."/>
            <person name="Nolan M."/>
            <person name="Ohm R."/>
            <person name="Pangilinan J."/>
            <person name="Park H.-J."/>
            <person name="Ramirez L."/>
            <person name="Alfaro M."/>
            <person name="Sun H."/>
            <person name="Tritt A."/>
            <person name="Yoshinaga Y."/>
            <person name="Zwiers L.-H."/>
            <person name="Turgeon B."/>
            <person name="Goodwin S."/>
            <person name="Spatafora J."/>
            <person name="Crous P."/>
            <person name="Grigoriev I."/>
        </authorList>
    </citation>
    <scope>NUCLEOTIDE SEQUENCE</scope>
    <source>
        <strain evidence="2">CBS 116435</strain>
    </source>
</reference>
<gene>
    <name evidence="2" type="ORF">K431DRAFT_11869</name>
</gene>